<dbReference type="PROSITE" id="PS50045">
    <property type="entry name" value="SIGMA54_INTERACT_4"/>
    <property type="match status" value="1"/>
</dbReference>
<dbReference type="SUPFAM" id="SSF46689">
    <property type="entry name" value="Homeodomain-like"/>
    <property type="match status" value="1"/>
</dbReference>
<name>A0A937ADR2_9BACT</name>
<evidence type="ECO:0000256" key="3">
    <source>
        <dbReference type="ARBA" id="ARBA00023015"/>
    </source>
</evidence>
<dbReference type="Pfam" id="PF00072">
    <property type="entry name" value="Response_reg"/>
    <property type="match status" value="1"/>
</dbReference>
<dbReference type="PRINTS" id="PR01590">
    <property type="entry name" value="HTHFIS"/>
</dbReference>
<evidence type="ECO:0000256" key="2">
    <source>
        <dbReference type="ARBA" id="ARBA00022840"/>
    </source>
</evidence>
<dbReference type="InterPro" id="IPR002078">
    <property type="entry name" value="Sigma_54_int"/>
</dbReference>
<dbReference type="GO" id="GO:0006355">
    <property type="term" value="P:regulation of DNA-templated transcription"/>
    <property type="evidence" value="ECO:0007669"/>
    <property type="project" value="InterPro"/>
</dbReference>
<dbReference type="CDD" id="cd00009">
    <property type="entry name" value="AAA"/>
    <property type="match status" value="1"/>
</dbReference>
<dbReference type="FunFam" id="3.40.50.300:FF:000006">
    <property type="entry name" value="DNA-binding transcriptional regulator NtrC"/>
    <property type="match status" value="1"/>
</dbReference>
<dbReference type="Pfam" id="PF00158">
    <property type="entry name" value="Sigma54_activat"/>
    <property type="match status" value="1"/>
</dbReference>
<evidence type="ECO:0000313" key="9">
    <source>
        <dbReference type="Proteomes" id="UP000642920"/>
    </source>
</evidence>
<dbReference type="InterPro" id="IPR003593">
    <property type="entry name" value="AAA+_ATPase"/>
</dbReference>
<dbReference type="PROSITE" id="PS00675">
    <property type="entry name" value="SIGMA54_INTERACT_1"/>
    <property type="match status" value="1"/>
</dbReference>
<evidence type="ECO:0000256" key="4">
    <source>
        <dbReference type="ARBA" id="ARBA00023163"/>
    </source>
</evidence>
<dbReference type="InterPro" id="IPR002197">
    <property type="entry name" value="HTH_Fis"/>
</dbReference>
<reference evidence="8" key="1">
    <citation type="submission" date="2021-01" db="EMBL/GenBank/DDBJ databases">
        <title>Marivirga sp. nov., isolated from intertidal surface sediments.</title>
        <authorList>
            <person name="Zhang M."/>
        </authorList>
    </citation>
    <scope>NUCLEOTIDE SEQUENCE</scope>
    <source>
        <strain evidence="8">SM1354</strain>
    </source>
</reference>
<keyword evidence="2" id="KW-0067">ATP-binding</keyword>
<dbReference type="EMBL" id="JAERQG010000001">
    <property type="protein sequence ID" value="MBL0763749.1"/>
    <property type="molecule type" value="Genomic_DNA"/>
</dbReference>
<gene>
    <name evidence="8" type="ORF">JKP34_00715</name>
</gene>
<dbReference type="Gene3D" id="1.10.10.60">
    <property type="entry name" value="Homeodomain-like"/>
    <property type="match status" value="1"/>
</dbReference>
<feature type="domain" description="Sigma-54 factor interaction" evidence="6">
    <location>
        <begin position="137"/>
        <end position="366"/>
    </location>
</feature>
<dbReference type="PANTHER" id="PTHR32071">
    <property type="entry name" value="TRANSCRIPTIONAL REGULATORY PROTEIN"/>
    <property type="match status" value="1"/>
</dbReference>
<dbReference type="PANTHER" id="PTHR32071:SF81">
    <property type="entry name" value="PROPIONATE CATABOLISM OPERON REGULATORY PROTEIN"/>
    <property type="match status" value="1"/>
</dbReference>
<evidence type="ECO:0000259" key="7">
    <source>
        <dbReference type="PROSITE" id="PS50110"/>
    </source>
</evidence>
<evidence type="ECO:0000256" key="5">
    <source>
        <dbReference type="PROSITE-ProRule" id="PRU00169"/>
    </source>
</evidence>
<dbReference type="Pfam" id="PF25601">
    <property type="entry name" value="AAA_lid_14"/>
    <property type="match status" value="1"/>
</dbReference>
<dbReference type="GO" id="GO:0043565">
    <property type="term" value="F:sequence-specific DNA binding"/>
    <property type="evidence" value="ECO:0007669"/>
    <property type="project" value="InterPro"/>
</dbReference>
<dbReference type="CDD" id="cd00156">
    <property type="entry name" value="REC"/>
    <property type="match status" value="1"/>
</dbReference>
<dbReference type="Gene3D" id="1.10.8.60">
    <property type="match status" value="1"/>
</dbReference>
<evidence type="ECO:0000259" key="6">
    <source>
        <dbReference type="PROSITE" id="PS50045"/>
    </source>
</evidence>
<dbReference type="AlphaFoldDB" id="A0A937ADR2"/>
<dbReference type="Proteomes" id="UP000642920">
    <property type="component" value="Unassembled WGS sequence"/>
</dbReference>
<dbReference type="GO" id="GO:0005524">
    <property type="term" value="F:ATP binding"/>
    <property type="evidence" value="ECO:0007669"/>
    <property type="project" value="UniProtKB-KW"/>
</dbReference>
<dbReference type="GO" id="GO:0000160">
    <property type="term" value="P:phosphorelay signal transduction system"/>
    <property type="evidence" value="ECO:0007669"/>
    <property type="project" value="InterPro"/>
</dbReference>
<dbReference type="Gene3D" id="3.40.50.300">
    <property type="entry name" value="P-loop containing nucleotide triphosphate hydrolases"/>
    <property type="match status" value="1"/>
</dbReference>
<dbReference type="PROSITE" id="PS00676">
    <property type="entry name" value="SIGMA54_INTERACT_2"/>
    <property type="match status" value="1"/>
</dbReference>
<feature type="domain" description="Response regulatory" evidence="7">
    <location>
        <begin position="3"/>
        <end position="117"/>
    </location>
</feature>
<evidence type="ECO:0000256" key="1">
    <source>
        <dbReference type="ARBA" id="ARBA00022741"/>
    </source>
</evidence>
<dbReference type="SMART" id="SM00382">
    <property type="entry name" value="AAA"/>
    <property type="match status" value="1"/>
</dbReference>
<keyword evidence="3" id="KW-0805">Transcription regulation</keyword>
<protein>
    <submittedName>
        <fullName evidence="8">Sigma-54-dependent Fis family transcriptional regulator</fullName>
    </submittedName>
</protein>
<comment type="caution">
    <text evidence="8">The sequence shown here is derived from an EMBL/GenBank/DDBJ whole genome shotgun (WGS) entry which is preliminary data.</text>
</comment>
<dbReference type="SUPFAM" id="SSF52540">
    <property type="entry name" value="P-loop containing nucleoside triphosphate hydrolases"/>
    <property type="match status" value="1"/>
</dbReference>
<dbReference type="InterPro" id="IPR027417">
    <property type="entry name" value="P-loop_NTPase"/>
</dbReference>
<dbReference type="RefSeq" id="WP_201916682.1">
    <property type="nucleotide sequence ID" value="NZ_JAERQG010000001.1"/>
</dbReference>
<dbReference type="SMART" id="SM00448">
    <property type="entry name" value="REC"/>
    <property type="match status" value="1"/>
</dbReference>
<dbReference type="InterPro" id="IPR058031">
    <property type="entry name" value="AAA_lid_NorR"/>
</dbReference>
<evidence type="ECO:0000313" key="8">
    <source>
        <dbReference type="EMBL" id="MBL0763749.1"/>
    </source>
</evidence>
<dbReference type="InterPro" id="IPR025943">
    <property type="entry name" value="Sigma_54_int_dom_ATP-bd_2"/>
</dbReference>
<dbReference type="PROSITE" id="PS50110">
    <property type="entry name" value="RESPONSE_REGULATORY"/>
    <property type="match status" value="1"/>
</dbReference>
<dbReference type="InterPro" id="IPR011006">
    <property type="entry name" value="CheY-like_superfamily"/>
</dbReference>
<keyword evidence="1" id="KW-0547">Nucleotide-binding</keyword>
<sequence length="451" mass="50941">MNKILIVDDDPDISKLLKKFLEKNQYETFCVDRGDAAIKHIKKHKVDLVLCDYRLPDTAGTDLLKEIKAYNREIEVIMITGYSDVRVAVNALKLGALDYVTKPLYPDEILLTINSAIKNNKRSSPVTVMDRFDQKYVIGESEQSKNVEKLIDLVAPTDMTVIIEGETGTGKEYVAKAIHSRSNRNGKPFVAIDCGAISNDLASSELFGHIKGSFTGAVSDKLGSFEMANGGSLFLDEIGNLSQENQVKLLRVLQERKIVKIGSVAEVPIDVRIIVATNEGLKNAVDDSKFRSDIYHRLNEFKIELTPLRGRKPDIRLYSYYFLNKANKSLNKEVEGFEEEAMNKLINYYWHGNIRELLNVVKRAVLLCSGKQIQTKDLPIEIVNGDKSENEMSDLPQNDGHNLRSASEIAERQMILKILKKVNFNKTKAAEELSINRKTLYNKLKAYNIEH</sequence>
<keyword evidence="5" id="KW-0597">Phosphoprotein</keyword>
<organism evidence="8 9">
    <name type="scientific">Marivirga atlantica</name>
    <dbReference type="NCBI Taxonomy" id="1548457"/>
    <lineage>
        <taxon>Bacteria</taxon>
        <taxon>Pseudomonadati</taxon>
        <taxon>Bacteroidota</taxon>
        <taxon>Cytophagia</taxon>
        <taxon>Cytophagales</taxon>
        <taxon>Marivirgaceae</taxon>
        <taxon>Marivirga</taxon>
    </lineage>
</organism>
<dbReference type="InterPro" id="IPR025662">
    <property type="entry name" value="Sigma_54_int_dom_ATP-bd_1"/>
</dbReference>
<keyword evidence="9" id="KW-1185">Reference proteome</keyword>
<dbReference type="InterPro" id="IPR001789">
    <property type="entry name" value="Sig_transdc_resp-reg_receiver"/>
</dbReference>
<dbReference type="Pfam" id="PF02954">
    <property type="entry name" value="HTH_8"/>
    <property type="match status" value="1"/>
</dbReference>
<keyword evidence="4" id="KW-0804">Transcription</keyword>
<proteinExistence type="predicted"/>
<dbReference type="SUPFAM" id="SSF52172">
    <property type="entry name" value="CheY-like"/>
    <property type="match status" value="1"/>
</dbReference>
<dbReference type="Gene3D" id="3.40.50.2300">
    <property type="match status" value="1"/>
</dbReference>
<feature type="modified residue" description="4-aspartylphosphate" evidence="5">
    <location>
        <position position="52"/>
    </location>
</feature>
<accession>A0A937ADR2</accession>
<dbReference type="InterPro" id="IPR009057">
    <property type="entry name" value="Homeodomain-like_sf"/>
</dbReference>